<reference evidence="2" key="1">
    <citation type="submission" date="2014-09" db="EMBL/GenBank/DDBJ databases">
        <authorList>
            <person name="Sharma Rahul"/>
            <person name="Thines Marco"/>
        </authorList>
    </citation>
    <scope>NUCLEOTIDE SEQUENCE [LARGE SCALE GENOMIC DNA]</scope>
</reference>
<dbReference type="Proteomes" id="UP000054928">
    <property type="component" value="Unassembled WGS sequence"/>
</dbReference>
<accession>A0A0P1B0H9</accession>
<name>A0A0P1B0H9_PLAHL</name>
<evidence type="ECO:0000313" key="1">
    <source>
        <dbReference type="EMBL" id="CEG47158.1"/>
    </source>
</evidence>
<dbReference type="AlphaFoldDB" id="A0A0P1B0H9"/>
<dbReference type="GeneID" id="36398863"/>
<keyword evidence="2" id="KW-1185">Reference proteome</keyword>
<organism evidence="1 2">
    <name type="scientific">Plasmopara halstedii</name>
    <name type="common">Downy mildew of sunflower</name>
    <dbReference type="NCBI Taxonomy" id="4781"/>
    <lineage>
        <taxon>Eukaryota</taxon>
        <taxon>Sar</taxon>
        <taxon>Stramenopiles</taxon>
        <taxon>Oomycota</taxon>
        <taxon>Peronosporomycetes</taxon>
        <taxon>Peronosporales</taxon>
        <taxon>Peronosporaceae</taxon>
        <taxon>Plasmopara</taxon>
    </lineage>
</organism>
<dbReference type="EMBL" id="CCYD01002371">
    <property type="protein sequence ID" value="CEG47158.1"/>
    <property type="molecule type" value="Genomic_DNA"/>
</dbReference>
<evidence type="ECO:0000313" key="2">
    <source>
        <dbReference type="Proteomes" id="UP000054928"/>
    </source>
</evidence>
<dbReference type="RefSeq" id="XP_024583527.1">
    <property type="nucleotide sequence ID" value="XM_024718094.1"/>
</dbReference>
<sequence length="248" mass="28157">MRISSKGGAEYILTFVNDSSKNVAISIIKSKSEMACKFKEFLTPYESQWDNGWNMSTELHLYTSVPFQKPSAERSGGAYEQVYRGEGPRNVALQERLDGMVDGSGKHIGLFNQPLEQYDPSRITLYELALRMKPLMNHLRVIVTRSVKSDEREVGGIYDTQEVKPERIIQVMKDGDEGKVQHQVDRQPGSDDPMEAVEEPVADVEMDDIDHAPSINVQRLMPFESPVQTDLSSWSIINRFECNTKIVR</sequence>
<proteinExistence type="predicted"/>
<protein>
    <submittedName>
        <fullName evidence="1">Uncharacterized protein</fullName>
    </submittedName>
</protein>